<proteinExistence type="predicted"/>
<dbReference type="InterPro" id="IPR021378">
    <property type="entry name" value="DUF3010"/>
</dbReference>
<evidence type="ECO:0000313" key="1">
    <source>
        <dbReference type="EMBL" id="ASA57970.1"/>
    </source>
</evidence>
<gene>
    <name evidence="1" type="ORF">BSQ33_19890</name>
</gene>
<evidence type="ECO:0000313" key="2">
    <source>
        <dbReference type="Proteomes" id="UP000196708"/>
    </source>
</evidence>
<evidence type="ECO:0008006" key="3">
    <source>
        <dbReference type="Google" id="ProtNLM"/>
    </source>
</evidence>
<reference evidence="1 2" key="1">
    <citation type="submission" date="2016-12" db="EMBL/GenBank/DDBJ databases">
        <authorList>
            <person name="Song W.-J."/>
            <person name="Kurnit D.M."/>
        </authorList>
    </citation>
    <scope>NUCLEOTIDE SEQUENCE [LARGE SCALE GENOMIC DNA]</scope>
    <source>
        <strain evidence="1 2">ATCC 43942</strain>
    </source>
</reference>
<organism evidence="1 2">
    <name type="scientific">Vibrio gazogenes</name>
    <dbReference type="NCBI Taxonomy" id="687"/>
    <lineage>
        <taxon>Bacteria</taxon>
        <taxon>Pseudomonadati</taxon>
        <taxon>Pseudomonadota</taxon>
        <taxon>Gammaproteobacteria</taxon>
        <taxon>Vibrionales</taxon>
        <taxon>Vibrionaceae</taxon>
        <taxon>Vibrio</taxon>
    </lineage>
</organism>
<dbReference type="OrthoDB" id="6214536at2"/>
<dbReference type="EMBL" id="CP018836">
    <property type="protein sequence ID" value="ASA57970.1"/>
    <property type="molecule type" value="Genomic_DNA"/>
</dbReference>
<sequence length="139" mass="15602">MRKICGIELKGHEAILTVLEKQNDDSFAVKAIDKKKIALKDSENRECVKEFKKEINDFFDTNDVSKVCIKKRSKKGDFAGGADTFKMEAIIQDSDVEDVILISPQAISSYQKKNDADVPSELNKYQHNAYLTALTGAKK</sequence>
<accession>A0A1Z2SLC1</accession>
<protein>
    <recommendedName>
        <fullName evidence="3">DUF3010 domain-containing protein</fullName>
    </recommendedName>
</protein>
<dbReference type="KEGG" id="vga:BSQ33_19890"/>
<dbReference type="AlphaFoldDB" id="A0A1Z2SLC1"/>
<dbReference type="RefSeq" id="WP_088135062.1">
    <property type="nucleotide sequence ID" value="NZ_CP018836.1"/>
</dbReference>
<dbReference type="Pfam" id="PF11215">
    <property type="entry name" value="DUF3010"/>
    <property type="match status" value="1"/>
</dbReference>
<dbReference type="Proteomes" id="UP000196708">
    <property type="component" value="Chromosome 2"/>
</dbReference>
<name>A0A1Z2SLC1_VIBGA</name>